<protein>
    <recommendedName>
        <fullName evidence="4">Spermatogenesis associated 7</fullName>
    </recommendedName>
</protein>
<feature type="compositionally biased region" description="Basic and acidic residues" evidence="1">
    <location>
        <begin position="265"/>
        <end position="282"/>
    </location>
</feature>
<keyword evidence="3" id="KW-1185">Reference proteome</keyword>
<feature type="compositionally biased region" description="Polar residues" evidence="1">
    <location>
        <begin position="491"/>
        <end position="500"/>
    </location>
</feature>
<organism evidence="2 3">
    <name type="scientific">Knipowitschia caucasica</name>
    <name type="common">Caucasian dwarf goby</name>
    <name type="synonym">Pomatoschistus caucasicus</name>
    <dbReference type="NCBI Taxonomy" id="637954"/>
    <lineage>
        <taxon>Eukaryota</taxon>
        <taxon>Metazoa</taxon>
        <taxon>Chordata</taxon>
        <taxon>Craniata</taxon>
        <taxon>Vertebrata</taxon>
        <taxon>Euteleostomi</taxon>
        <taxon>Actinopterygii</taxon>
        <taxon>Neopterygii</taxon>
        <taxon>Teleostei</taxon>
        <taxon>Neoteleostei</taxon>
        <taxon>Acanthomorphata</taxon>
        <taxon>Gobiaria</taxon>
        <taxon>Gobiiformes</taxon>
        <taxon>Gobioidei</taxon>
        <taxon>Gobiidae</taxon>
        <taxon>Gobiinae</taxon>
        <taxon>Knipowitschia</taxon>
    </lineage>
</organism>
<dbReference type="GO" id="GO:0000226">
    <property type="term" value="P:microtubule cytoskeleton organization"/>
    <property type="evidence" value="ECO:0007669"/>
    <property type="project" value="TreeGrafter"/>
</dbReference>
<feature type="region of interest" description="Disordered" evidence="1">
    <location>
        <begin position="89"/>
        <end position="116"/>
    </location>
</feature>
<proteinExistence type="predicted"/>
<name>A0AAV2JGS0_KNICA</name>
<dbReference type="Pfam" id="PF15244">
    <property type="entry name" value="HSD3"/>
    <property type="match status" value="3"/>
</dbReference>
<evidence type="ECO:0000313" key="3">
    <source>
        <dbReference type="Proteomes" id="UP001497482"/>
    </source>
</evidence>
<dbReference type="GO" id="GO:0005930">
    <property type="term" value="C:axoneme"/>
    <property type="evidence" value="ECO:0007669"/>
    <property type="project" value="TreeGrafter"/>
</dbReference>
<sequence length="500" mass="56092">MGCFEDDMDPRITPGSASTASGYSLRSKGSSAKISPFCPRSSSKLTQSIVRDHMISHYKKVYSAKAAIDTSVPKSLLYCVKYNDQLRGRGAQSSVRPQSAHVRSHRSRASCSPAQSRMSLQYEHSPYLFSGSSLASTPRPSTSFHPNSTVYPSYRAGQKQRPCSGSRHAASAYSEHGGGDQTFKAFQDPAQKTYCGDLLEKHAQRFTQDKPFTPKTLKSDKSSYLSQYRYYRAPPHPRLPHNSTSGRKITQDMEEKSQGFSTGRELSEDYLNHSHLSSSRDRDRRHKPHRVAYERTKSPPSRSVDAEEEELRYLEFITAVTDDILSRGFITDSVVERVINRHIDSNRYQLNESKMRHLLEALRKDLKEPSHSPISTLNFEARPERLVNGSTRDMDQAEVEEEPFSAVRTSDPEEYTSPSLTSVDKSEAERTFVVEEVDLSEEKGRISSHLSNQSEGSETPVKQRPTVADLGKALESLTVSEHSDCGKEEPLTSTASDDDF</sequence>
<feature type="region of interest" description="Disordered" evidence="1">
    <location>
        <begin position="231"/>
        <end position="306"/>
    </location>
</feature>
<dbReference type="EMBL" id="OZ035834">
    <property type="protein sequence ID" value="CAL1575973.1"/>
    <property type="molecule type" value="Genomic_DNA"/>
</dbReference>
<feature type="compositionally biased region" description="Basic and acidic residues" evidence="1">
    <location>
        <begin position="424"/>
        <end position="433"/>
    </location>
</feature>
<dbReference type="GO" id="GO:0120206">
    <property type="term" value="C:photoreceptor distal connecting cilium"/>
    <property type="evidence" value="ECO:0007669"/>
    <property type="project" value="TreeGrafter"/>
</dbReference>
<dbReference type="Proteomes" id="UP001497482">
    <property type="component" value="Chromosome 12"/>
</dbReference>
<evidence type="ECO:0008006" key="4">
    <source>
        <dbReference type="Google" id="ProtNLM"/>
    </source>
</evidence>
<feature type="compositionally biased region" description="Polar residues" evidence="1">
    <location>
        <begin position="448"/>
        <end position="457"/>
    </location>
</feature>
<accession>A0AAV2JGS0</accession>
<dbReference type="AlphaFoldDB" id="A0AAV2JGS0"/>
<evidence type="ECO:0000256" key="1">
    <source>
        <dbReference type="SAM" id="MobiDB-lite"/>
    </source>
</evidence>
<dbReference type="GO" id="GO:0036064">
    <property type="term" value="C:ciliary basal body"/>
    <property type="evidence" value="ECO:0007669"/>
    <property type="project" value="TreeGrafter"/>
</dbReference>
<dbReference type="PANTHER" id="PTHR14917">
    <property type="entry name" value="SPERMATOGENESIS-ASSOCIATED PROTEIN 7"/>
    <property type="match status" value="1"/>
</dbReference>
<dbReference type="InterPro" id="IPR029357">
    <property type="entry name" value="SPATA7"/>
</dbReference>
<feature type="region of interest" description="Disordered" evidence="1">
    <location>
        <begin position="1"/>
        <end position="36"/>
    </location>
</feature>
<dbReference type="GO" id="GO:0120200">
    <property type="term" value="C:rod photoreceptor outer segment"/>
    <property type="evidence" value="ECO:0007669"/>
    <property type="project" value="TreeGrafter"/>
</dbReference>
<feature type="compositionally biased region" description="Polar residues" evidence="1">
    <location>
        <begin position="15"/>
        <end position="33"/>
    </location>
</feature>
<feature type="compositionally biased region" description="Basic and acidic residues" evidence="1">
    <location>
        <begin position="481"/>
        <end position="490"/>
    </location>
</feature>
<feature type="compositionally biased region" description="Polar residues" evidence="1">
    <location>
        <begin position="138"/>
        <end position="151"/>
    </location>
</feature>
<feature type="region of interest" description="Disordered" evidence="1">
    <location>
        <begin position="385"/>
        <end position="500"/>
    </location>
</feature>
<dbReference type="GO" id="GO:0045494">
    <property type="term" value="P:photoreceptor cell maintenance"/>
    <property type="evidence" value="ECO:0007669"/>
    <property type="project" value="TreeGrafter"/>
</dbReference>
<evidence type="ECO:0000313" key="2">
    <source>
        <dbReference type="EMBL" id="CAL1575973.1"/>
    </source>
</evidence>
<gene>
    <name evidence="2" type="ORF">KC01_LOCUS7437</name>
</gene>
<reference evidence="2 3" key="1">
    <citation type="submission" date="2024-04" db="EMBL/GenBank/DDBJ databases">
        <authorList>
            <person name="Waldvogel A.-M."/>
            <person name="Schoenle A."/>
        </authorList>
    </citation>
    <scope>NUCLEOTIDE SEQUENCE [LARGE SCALE GENOMIC DNA]</scope>
</reference>
<feature type="region of interest" description="Disordered" evidence="1">
    <location>
        <begin position="138"/>
        <end position="184"/>
    </location>
</feature>
<dbReference type="PANTHER" id="PTHR14917:SF4">
    <property type="entry name" value="SPERMATOGENESIS-ASSOCIATED 7"/>
    <property type="match status" value="1"/>
</dbReference>